<accession>T0QNX0</accession>
<evidence type="ECO:0000313" key="2">
    <source>
        <dbReference type="Proteomes" id="UP000030762"/>
    </source>
</evidence>
<dbReference type="RefSeq" id="XP_008609842.1">
    <property type="nucleotide sequence ID" value="XM_008611620.1"/>
</dbReference>
<dbReference type="Gene3D" id="3.40.50.1110">
    <property type="entry name" value="SGNH hydrolase"/>
    <property type="match status" value="1"/>
</dbReference>
<dbReference type="InParanoid" id="T0QNX0"/>
<dbReference type="VEuPathDB" id="FungiDB:SDRG_05878"/>
<dbReference type="SUPFAM" id="SSF52266">
    <property type="entry name" value="SGNH hydrolase"/>
    <property type="match status" value="1"/>
</dbReference>
<feature type="non-terminal residue" evidence="1">
    <location>
        <position position="66"/>
    </location>
</feature>
<proteinExistence type="predicted"/>
<dbReference type="AlphaFoldDB" id="T0QNX0"/>
<organism evidence="1 2">
    <name type="scientific">Saprolegnia diclina (strain VS20)</name>
    <dbReference type="NCBI Taxonomy" id="1156394"/>
    <lineage>
        <taxon>Eukaryota</taxon>
        <taxon>Sar</taxon>
        <taxon>Stramenopiles</taxon>
        <taxon>Oomycota</taxon>
        <taxon>Saprolegniomycetes</taxon>
        <taxon>Saprolegniales</taxon>
        <taxon>Saprolegniaceae</taxon>
        <taxon>Saprolegnia</taxon>
    </lineage>
</organism>
<keyword evidence="2" id="KW-1185">Reference proteome</keyword>
<evidence type="ECO:0000313" key="1">
    <source>
        <dbReference type="EMBL" id="EQC36421.1"/>
    </source>
</evidence>
<evidence type="ECO:0008006" key="3">
    <source>
        <dbReference type="Google" id="ProtNLM"/>
    </source>
</evidence>
<dbReference type="OrthoDB" id="165207at2759"/>
<gene>
    <name evidence="1" type="ORF">SDRG_05878</name>
</gene>
<dbReference type="InterPro" id="IPR036514">
    <property type="entry name" value="SGNH_hydro_sf"/>
</dbReference>
<dbReference type="Proteomes" id="UP000030762">
    <property type="component" value="Unassembled WGS sequence"/>
</dbReference>
<protein>
    <recommendedName>
        <fullName evidence="3">SGNH hydrolase-type esterase domain-containing protein</fullName>
    </recommendedName>
</protein>
<name>T0QNX0_SAPDV</name>
<dbReference type="EMBL" id="JH767147">
    <property type="protein sequence ID" value="EQC36421.1"/>
    <property type="molecule type" value="Genomic_DNA"/>
</dbReference>
<dbReference type="GeneID" id="19946605"/>
<reference evidence="1 2" key="1">
    <citation type="submission" date="2012-04" db="EMBL/GenBank/DDBJ databases">
        <title>The Genome Sequence of Saprolegnia declina VS20.</title>
        <authorList>
            <consortium name="The Broad Institute Genome Sequencing Platform"/>
            <person name="Russ C."/>
            <person name="Nusbaum C."/>
            <person name="Tyler B."/>
            <person name="van West P."/>
            <person name="Dieguez-Uribeondo J."/>
            <person name="de Bruijn I."/>
            <person name="Tripathy S."/>
            <person name="Jiang R."/>
            <person name="Young S.K."/>
            <person name="Zeng Q."/>
            <person name="Gargeya S."/>
            <person name="Fitzgerald M."/>
            <person name="Haas B."/>
            <person name="Abouelleil A."/>
            <person name="Alvarado L."/>
            <person name="Arachchi H.M."/>
            <person name="Berlin A."/>
            <person name="Chapman S.B."/>
            <person name="Goldberg J."/>
            <person name="Griggs A."/>
            <person name="Gujja S."/>
            <person name="Hansen M."/>
            <person name="Howarth C."/>
            <person name="Imamovic A."/>
            <person name="Larimer J."/>
            <person name="McCowen C."/>
            <person name="Montmayeur A."/>
            <person name="Murphy C."/>
            <person name="Neiman D."/>
            <person name="Pearson M."/>
            <person name="Priest M."/>
            <person name="Roberts A."/>
            <person name="Saif S."/>
            <person name="Shea T."/>
            <person name="Sisk P."/>
            <person name="Sykes S."/>
            <person name="Wortman J."/>
            <person name="Nusbaum C."/>
            <person name="Birren B."/>
        </authorList>
    </citation>
    <scope>NUCLEOTIDE SEQUENCE [LARGE SCALE GENOMIC DNA]</scope>
    <source>
        <strain evidence="1 2">VS20</strain>
    </source>
</reference>
<sequence>MPTTSVPVSSLVDGLPRKTTRLILMVGDSITQYAVSPEQKGFQAQLANDYSRLADVINRGMSGWTS</sequence>